<dbReference type="Gene3D" id="1.10.510.10">
    <property type="entry name" value="Transferase(Phosphotransferase) domain 1"/>
    <property type="match status" value="2"/>
</dbReference>
<feature type="region of interest" description="Disordered" evidence="8">
    <location>
        <begin position="652"/>
        <end position="703"/>
    </location>
</feature>
<dbReference type="PROSITE" id="PS00107">
    <property type="entry name" value="PROTEIN_KINASE_ATP"/>
    <property type="match status" value="1"/>
</dbReference>
<dbReference type="InterPro" id="IPR011009">
    <property type="entry name" value="Kinase-like_dom_sf"/>
</dbReference>
<dbReference type="SMART" id="SM00220">
    <property type="entry name" value="S_TKc"/>
    <property type="match status" value="1"/>
</dbReference>
<name>A0A139AQU6_GONPJ</name>
<keyword evidence="5 10" id="KW-0418">Kinase</keyword>
<feature type="compositionally biased region" description="Low complexity" evidence="8">
    <location>
        <begin position="42"/>
        <end position="70"/>
    </location>
</feature>
<dbReference type="GO" id="GO:0004674">
    <property type="term" value="F:protein serine/threonine kinase activity"/>
    <property type="evidence" value="ECO:0007669"/>
    <property type="project" value="UniProtKB-KW"/>
</dbReference>
<evidence type="ECO:0000313" key="10">
    <source>
        <dbReference type="EMBL" id="KXS19120.1"/>
    </source>
</evidence>
<dbReference type="CDD" id="cd14127">
    <property type="entry name" value="STKc_CK1_fungal"/>
    <property type="match status" value="1"/>
</dbReference>
<dbReference type="STRING" id="1344416.A0A139AQU6"/>
<evidence type="ECO:0000256" key="6">
    <source>
        <dbReference type="ARBA" id="ARBA00022840"/>
    </source>
</evidence>
<keyword evidence="4 7" id="KW-0547">Nucleotide-binding</keyword>
<dbReference type="Gene3D" id="3.30.200.20">
    <property type="entry name" value="Phosphorylase Kinase, domain 1"/>
    <property type="match status" value="1"/>
</dbReference>
<dbReference type="Proteomes" id="UP000070544">
    <property type="component" value="Unassembled WGS sequence"/>
</dbReference>
<dbReference type="AlphaFoldDB" id="A0A139AQU6"/>
<evidence type="ECO:0000256" key="5">
    <source>
        <dbReference type="ARBA" id="ARBA00022777"/>
    </source>
</evidence>
<feature type="region of interest" description="Disordered" evidence="8">
    <location>
        <begin position="562"/>
        <end position="634"/>
    </location>
</feature>
<dbReference type="EC" id="2.7.11.1" evidence="1"/>
<feature type="region of interest" description="Disordered" evidence="8">
    <location>
        <begin position="238"/>
        <end position="288"/>
    </location>
</feature>
<proteinExistence type="predicted"/>
<protein>
    <recommendedName>
        <fullName evidence="1">non-specific serine/threonine protein kinase</fullName>
        <ecNumber evidence="1">2.7.11.1</ecNumber>
    </recommendedName>
</protein>
<dbReference type="InterPro" id="IPR017441">
    <property type="entry name" value="Protein_kinase_ATP_BS"/>
</dbReference>
<feature type="compositionally biased region" description="Polar residues" evidence="8">
    <location>
        <begin position="71"/>
        <end position="86"/>
    </location>
</feature>
<reference evidence="10 11" key="1">
    <citation type="journal article" date="2015" name="Genome Biol. Evol.">
        <title>Phylogenomic analyses indicate that early fungi evolved digesting cell walls of algal ancestors of land plants.</title>
        <authorList>
            <person name="Chang Y."/>
            <person name="Wang S."/>
            <person name="Sekimoto S."/>
            <person name="Aerts A.L."/>
            <person name="Choi C."/>
            <person name="Clum A."/>
            <person name="LaButti K.M."/>
            <person name="Lindquist E.A."/>
            <person name="Yee Ngan C."/>
            <person name="Ohm R.A."/>
            <person name="Salamov A.A."/>
            <person name="Grigoriev I.V."/>
            <person name="Spatafora J.W."/>
            <person name="Berbee M.L."/>
        </authorList>
    </citation>
    <scope>NUCLEOTIDE SEQUENCE [LARGE SCALE GENOMIC DNA]</scope>
    <source>
        <strain evidence="10 11">JEL478</strain>
    </source>
</reference>
<feature type="compositionally biased region" description="Low complexity" evidence="8">
    <location>
        <begin position="249"/>
        <end position="265"/>
    </location>
</feature>
<feature type="binding site" evidence="7">
    <location>
        <position position="129"/>
    </location>
    <ligand>
        <name>ATP</name>
        <dbReference type="ChEBI" id="CHEBI:30616"/>
    </ligand>
</feature>
<dbReference type="EMBL" id="KQ965739">
    <property type="protein sequence ID" value="KXS19120.1"/>
    <property type="molecule type" value="Genomic_DNA"/>
</dbReference>
<dbReference type="SUPFAM" id="SSF56112">
    <property type="entry name" value="Protein kinase-like (PK-like)"/>
    <property type="match status" value="1"/>
</dbReference>
<evidence type="ECO:0000256" key="3">
    <source>
        <dbReference type="ARBA" id="ARBA00022679"/>
    </source>
</evidence>
<dbReference type="InterPro" id="IPR008271">
    <property type="entry name" value="Ser/Thr_kinase_AS"/>
</dbReference>
<feature type="region of interest" description="Disordered" evidence="8">
    <location>
        <begin position="449"/>
        <end position="544"/>
    </location>
</feature>
<dbReference type="OrthoDB" id="5800476at2759"/>
<feature type="compositionally biased region" description="Low complexity" evidence="8">
    <location>
        <begin position="652"/>
        <end position="670"/>
    </location>
</feature>
<keyword evidence="6 7" id="KW-0067">ATP-binding</keyword>
<feature type="compositionally biased region" description="Polar residues" evidence="8">
    <location>
        <begin position="22"/>
        <end position="32"/>
    </location>
</feature>
<evidence type="ECO:0000256" key="4">
    <source>
        <dbReference type="ARBA" id="ARBA00022741"/>
    </source>
</evidence>
<feature type="compositionally biased region" description="Low complexity" evidence="8">
    <location>
        <begin position="466"/>
        <end position="481"/>
    </location>
</feature>
<dbReference type="GO" id="GO:0005524">
    <property type="term" value="F:ATP binding"/>
    <property type="evidence" value="ECO:0007669"/>
    <property type="project" value="UniProtKB-UniRule"/>
</dbReference>
<keyword evidence="3" id="KW-0808">Transferase</keyword>
<keyword evidence="11" id="KW-1185">Reference proteome</keyword>
<evidence type="ECO:0000256" key="8">
    <source>
        <dbReference type="SAM" id="MobiDB-lite"/>
    </source>
</evidence>
<dbReference type="PROSITE" id="PS00108">
    <property type="entry name" value="PROTEIN_KINASE_ST"/>
    <property type="match status" value="1"/>
</dbReference>
<dbReference type="InterPro" id="IPR050235">
    <property type="entry name" value="CK1_Ser-Thr_kinase"/>
</dbReference>
<evidence type="ECO:0000259" key="9">
    <source>
        <dbReference type="PROSITE" id="PS50011"/>
    </source>
</evidence>
<feature type="compositionally biased region" description="Basic and acidic residues" evidence="8">
    <location>
        <begin position="449"/>
        <end position="465"/>
    </location>
</feature>
<feature type="domain" description="Protein kinase" evidence="9">
    <location>
        <begin position="100"/>
        <end position="427"/>
    </location>
</feature>
<evidence type="ECO:0000256" key="1">
    <source>
        <dbReference type="ARBA" id="ARBA00012513"/>
    </source>
</evidence>
<feature type="compositionally biased region" description="Low complexity" evidence="8">
    <location>
        <begin position="491"/>
        <end position="504"/>
    </location>
</feature>
<dbReference type="PANTHER" id="PTHR11909">
    <property type="entry name" value="CASEIN KINASE-RELATED"/>
    <property type="match status" value="1"/>
</dbReference>
<feature type="region of interest" description="Disordered" evidence="8">
    <location>
        <begin position="1"/>
        <end position="91"/>
    </location>
</feature>
<organism evidence="10 11">
    <name type="scientific">Gonapodya prolifera (strain JEL478)</name>
    <name type="common">Monoblepharis prolifera</name>
    <dbReference type="NCBI Taxonomy" id="1344416"/>
    <lineage>
        <taxon>Eukaryota</taxon>
        <taxon>Fungi</taxon>
        <taxon>Fungi incertae sedis</taxon>
        <taxon>Chytridiomycota</taxon>
        <taxon>Chytridiomycota incertae sedis</taxon>
        <taxon>Monoblepharidomycetes</taxon>
        <taxon>Monoblepharidales</taxon>
        <taxon>Gonapodyaceae</taxon>
        <taxon>Gonapodya</taxon>
    </lineage>
</organism>
<evidence type="ECO:0000256" key="2">
    <source>
        <dbReference type="ARBA" id="ARBA00022527"/>
    </source>
</evidence>
<keyword evidence="2" id="KW-0723">Serine/threonine-protein kinase</keyword>
<dbReference type="InterPro" id="IPR000719">
    <property type="entry name" value="Prot_kinase_dom"/>
</dbReference>
<sequence>MSHPPSPIPTTSTSPLVAPQNLAMQQSSNSQPVLAGQPGQLPSSGHHQHISGSSSHPQIAGQPGAAPQGGSSPHQGATALTGSSSKVGHGGGPNVVGVHYKVGKKIGEGSFGIIYEGVNLLNNGPVAIKFEPRKSDAPQLRDEYRTYKILAGCVGIPNVYYFGQEGLHNILVIDLLGPSLEDLFDICGRRFSVKTVCMAAKQMVTRVQTIHDRNLIYRDIKPDNFLIGRLPKYSSSSATASDGHTLIPSSASTGSSLSGVSTLTNGTGGTPQAPRDPNSILQNHSKEHPHPASMIYMVDFGMAKQYRDPKTKQHIPYRERKSLSGTARYMSINTHLGREQSRRDDLEALGHVFMYFLRGGLPWQGLKAATNKQKYEKIGEKKQTTGIKELCEGYPDEFATYLTYVRKLGFEETPDYDYLRGLMNKVLAKIGEQDDGVFDWMIVMERQRLEKERDRERERERERARQAAAQAAAQQAMMQQPERGRDGIPGSGLLSGSPVLGSHPTQQPGSPNALAPHGGLRDSGSLSPSHDRFGSHLQSGGAHGIQSATASVQVLVGSTIFGNEGGSGRLTDRQPQQINEDGSGRMSRGGNASREQQYSPVQPPDDMRYEAHRRSGGTPAAVNPALAPSGAASPVNKALAGQQVSTVQAAQQYQQQQTASSAGGQQQQAGQRRKKNFFQKVFGCCGGGDDSDGPELNGQGGNR</sequence>
<dbReference type="FunFam" id="3.30.200.20:FF:000538">
    <property type="entry name" value="Putative Casein kinase I"/>
    <property type="match status" value="1"/>
</dbReference>
<dbReference type="PROSITE" id="PS50011">
    <property type="entry name" value="PROTEIN_KINASE_DOM"/>
    <property type="match status" value="1"/>
</dbReference>
<evidence type="ECO:0000313" key="11">
    <source>
        <dbReference type="Proteomes" id="UP000070544"/>
    </source>
</evidence>
<evidence type="ECO:0000256" key="7">
    <source>
        <dbReference type="PROSITE-ProRule" id="PRU10141"/>
    </source>
</evidence>
<dbReference type="Pfam" id="PF00069">
    <property type="entry name" value="Pkinase"/>
    <property type="match status" value="1"/>
</dbReference>
<gene>
    <name evidence="10" type="ORF">M427DRAFT_132164</name>
</gene>
<accession>A0A139AQU6</accession>